<keyword evidence="1" id="KW-0812">Transmembrane</keyword>
<comment type="caution">
    <text evidence="2">The sequence shown here is derived from an EMBL/GenBank/DDBJ whole genome shotgun (WGS) entry which is preliminary data.</text>
</comment>
<accession>A0A1G2U5C4</accession>
<reference evidence="2 3" key="1">
    <citation type="journal article" date="2016" name="Nat. Commun.">
        <title>Thousands of microbial genomes shed light on interconnected biogeochemical processes in an aquifer system.</title>
        <authorList>
            <person name="Anantharaman K."/>
            <person name="Brown C.T."/>
            <person name="Hug L.A."/>
            <person name="Sharon I."/>
            <person name="Castelle C.J."/>
            <person name="Probst A.J."/>
            <person name="Thomas B.C."/>
            <person name="Singh A."/>
            <person name="Wilkins M.J."/>
            <person name="Karaoz U."/>
            <person name="Brodie E.L."/>
            <person name="Williams K.H."/>
            <person name="Hubbard S.S."/>
            <person name="Banfield J.F."/>
        </authorList>
    </citation>
    <scope>NUCLEOTIDE SEQUENCE [LARGE SCALE GENOMIC DNA]</scope>
</reference>
<protein>
    <submittedName>
        <fullName evidence="2">Uncharacterized protein</fullName>
    </submittedName>
</protein>
<dbReference type="Pfam" id="PF18898">
    <property type="entry name" value="DUF5654"/>
    <property type="match status" value="1"/>
</dbReference>
<dbReference type="EMBL" id="MHWD01000007">
    <property type="protein sequence ID" value="OHB04691.1"/>
    <property type="molecule type" value="Genomic_DNA"/>
</dbReference>
<keyword evidence="1" id="KW-0472">Membrane</keyword>
<organism evidence="2 3">
    <name type="scientific">Candidatus Zambryskibacteria bacterium RIFCSPLOWO2_01_FULL_43_17</name>
    <dbReference type="NCBI Taxonomy" id="1802760"/>
    <lineage>
        <taxon>Bacteria</taxon>
        <taxon>Candidatus Zambryskiibacteriota</taxon>
    </lineage>
</organism>
<feature type="transmembrane region" description="Helical" evidence="1">
    <location>
        <begin position="56"/>
        <end position="77"/>
    </location>
</feature>
<evidence type="ECO:0000313" key="3">
    <source>
        <dbReference type="Proteomes" id="UP000179283"/>
    </source>
</evidence>
<dbReference type="Proteomes" id="UP000179283">
    <property type="component" value="Unassembled WGS sequence"/>
</dbReference>
<dbReference type="AlphaFoldDB" id="A0A1G2U5C4"/>
<proteinExistence type="predicted"/>
<gene>
    <name evidence="2" type="ORF">A2920_02040</name>
</gene>
<dbReference type="InterPro" id="IPR043713">
    <property type="entry name" value="DUF5654"/>
</dbReference>
<name>A0A1G2U5C4_9BACT</name>
<evidence type="ECO:0000313" key="2">
    <source>
        <dbReference type="EMBL" id="OHB04691.1"/>
    </source>
</evidence>
<keyword evidence="1" id="KW-1133">Transmembrane helix</keyword>
<evidence type="ECO:0000256" key="1">
    <source>
        <dbReference type="SAM" id="Phobius"/>
    </source>
</evidence>
<sequence length="83" mass="9322">MNKKELNKLRIAFVEKMTILVISAFGLVAALAWDEALKGIFKYFIKDMTDLGQKISYAITITVLAVVASILLSKLFLRNSDQK</sequence>